<evidence type="ECO:0000313" key="3">
    <source>
        <dbReference type="EMBL" id="RAJ96085.1"/>
    </source>
</evidence>
<name>A0A327WXB4_LARAB</name>
<dbReference type="SUPFAM" id="SSF53756">
    <property type="entry name" value="UDP-Glycosyltransferase/glycogen phosphorylase"/>
    <property type="match status" value="1"/>
</dbReference>
<dbReference type="PANTHER" id="PTHR46401:SF2">
    <property type="entry name" value="GLYCOSYLTRANSFERASE WBBK-RELATED"/>
    <property type="match status" value="1"/>
</dbReference>
<keyword evidence="4" id="KW-1185">Reference proteome</keyword>
<comment type="caution">
    <text evidence="3">The sequence shown here is derived from an EMBL/GenBank/DDBJ whole genome shotgun (WGS) entry which is preliminary data.</text>
</comment>
<evidence type="ECO:0000259" key="2">
    <source>
        <dbReference type="Pfam" id="PF13439"/>
    </source>
</evidence>
<dbReference type="EMBL" id="QLMC01000004">
    <property type="protein sequence ID" value="RAJ96085.1"/>
    <property type="molecule type" value="Genomic_DNA"/>
</dbReference>
<dbReference type="GO" id="GO:0016757">
    <property type="term" value="F:glycosyltransferase activity"/>
    <property type="evidence" value="ECO:0007669"/>
    <property type="project" value="TreeGrafter"/>
</dbReference>
<sequence length="398" mass="44816">MRIVFFNHPTFLGSQSMPRFAHMLLEGMRDRGHEVQSWLPAPGLFRLPVPQGMKKWLGYMDQFILFPNEVRRRLRDCPPDTLFVFTDNAQGPWVSLVADRPHVIHCHDFLAQQSALGAISERKTSWSGRQYQAFIHRGYSKGKNFISVSKKTREDLHKHLPSAPVRSEVVYNGLNQSFTLLDAIEARTVLGQKIGLDLTAGYLLHVGGNQWYKNRRGVIEIYDAWRELSGMNLPLLMIGIPPGQSVKDRREVSVYKSDIHFLTGMDNEAVRLAYAGASVFVFPSLAEGFGWPIAEAMASGCPVVTTDAAPMTEVTGDAGFLIPRQPANEQEVTNWAKQAARVVNHVVQLKGAEREKAVKAGLENAKRFDANQALDQIEAIYYSLLQTEKKHEHTSDYR</sequence>
<dbReference type="OrthoDB" id="9801609at2"/>
<dbReference type="RefSeq" id="WP_111629853.1">
    <property type="nucleotide sequence ID" value="NZ_QLMC01000004.1"/>
</dbReference>
<feature type="domain" description="Glycosyltransferase subfamily 4-like N-terminal" evidence="2">
    <location>
        <begin position="19"/>
        <end position="175"/>
    </location>
</feature>
<dbReference type="InterPro" id="IPR028098">
    <property type="entry name" value="Glyco_trans_4-like_N"/>
</dbReference>
<gene>
    <name evidence="3" type="ORF">LX87_03835</name>
</gene>
<dbReference type="Pfam" id="PF13692">
    <property type="entry name" value="Glyco_trans_1_4"/>
    <property type="match status" value="1"/>
</dbReference>
<evidence type="ECO:0000256" key="1">
    <source>
        <dbReference type="ARBA" id="ARBA00022679"/>
    </source>
</evidence>
<keyword evidence="1 3" id="KW-0808">Transferase</keyword>
<dbReference type="PANTHER" id="PTHR46401">
    <property type="entry name" value="GLYCOSYLTRANSFERASE WBBK-RELATED"/>
    <property type="match status" value="1"/>
</dbReference>
<dbReference type="Pfam" id="PF13439">
    <property type="entry name" value="Glyco_transf_4"/>
    <property type="match status" value="1"/>
</dbReference>
<dbReference type="Gene3D" id="3.40.50.2000">
    <property type="entry name" value="Glycogen Phosphorylase B"/>
    <property type="match status" value="2"/>
</dbReference>
<evidence type="ECO:0000313" key="4">
    <source>
        <dbReference type="Proteomes" id="UP000248790"/>
    </source>
</evidence>
<organism evidence="3 4">
    <name type="scientific">Larkinella arboricola</name>
    <dbReference type="NCBI Taxonomy" id="643671"/>
    <lineage>
        <taxon>Bacteria</taxon>
        <taxon>Pseudomonadati</taxon>
        <taxon>Bacteroidota</taxon>
        <taxon>Cytophagia</taxon>
        <taxon>Cytophagales</taxon>
        <taxon>Spirosomataceae</taxon>
        <taxon>Larkinella</taxon>
    </lineage>
</organism>
<dbReference type="AlphaFoldDB" id="A0A327WXB4"/>
<protein>
    <submittedName>
        <fullName evidence="3">Glycosyltransferase involved in cell wall biosynthesis</fullName>
    </submittedName>
</protein>
<accession>A0A327WXB4</accession>
<dbReference type="Proteomes" id="UP000248790">
    <property type="component" value="Unassembled WGS sequence"/>
</dbReference>
<dbReference type="GO" id="GO:0009103">
    <property type="term" value="P:lipopolysaccharide biosynthetic process"/>
    <property type="evidence" value="ECO:0007669"/>
    <property type="project" value="TreeGrafter"/>
</dbReference>
<proteinExistence type="predicted"/>
<reference evidence="3 4" key="1">
    <citation type="submission" date="2018-06" db="EMBL/GenBank/DDBJ databases">
        <title>Genomic Encyclopedia of Archaeal and Bacterial Type Strains, Phase II (KMG-II): from individual species to whole genera.</title>
        <authorList>
            <person name="Goeker M."/>
        </authorList>
    </citation>
    <scope>NUCLEOTIDE SEQUENCE [LARGE SCALE GENOMIC DNA]</scope>
    <source>
        <strain evidence="3 4">DSM 21851</strain>
    </source>
</reference>